<gene>
    <name evidence="1" type="ORF">E3A20_12240</name>
</gene>
<keyword evidence="2" id="KW-1185">Reference proteome</keyword>
<proteinExistence type="predicted"/>
<sequence length="60" mass="6652">MTDDGVNCWGYNADGQAPELIAIHPVDIAANFWTTYVVNDNGEILTFGANFHGDVPIWRE</sequence>
<dbReference type="InterPro" id="IPR009091">
    <property type="entry name" value="RCC1/BLIP-II"/>
</dbReference>
<protein>
    <submittedName>
        <fullName evidence="1">Uncharacterized protein</fullName>
    </submittedName>
</protein>
<accession>A0A5C6M602</accession>
<evidence type="ECO:0000313" key="2">
    <source>
        <dbReference type="Proteomes" id="UP000321083"/>
    </source>
</evidence>
<comment type="caution">
    <text evidence="1">The sequence shown here is derived from an EMBL/GenBank/DDBJ whole genome shotgun (WGS) entry which is preliminary data.</text>
</comment>
<reference evidence="1 2" key="1">
    <citation type="submission" date="2019-08" db="EMBL/GenBank/DDBJ databases">
        <title>100 year-old enigma solved: identification of Planctomyces bekefii, the type genus and species of the phylum Planctomycetes.</title>
        <authorList>
            <person name="Svetlana D.N."/>
            <person name="Overmann J."/>
        </authorList>
    </citation>
    <scope>NUCLEOTIDE SEQUENCE [LARGE SCALE GENOMIC DNA]</scope>
    <source>
        <strain evidence="1">Phe10_nw2017</strain>
    </source>
</reference>
<dbReference type="Proteomes" id="UP000321083">
    <property type="component" value="Unassembled WGS sequence"/>
</dbReference>
<evidence type="ECO:0000313" key="1">
    <source>
        <dbReference type="EMBL" id="TWW09643.1"/>
    </source>
</evidence>
<dbReference type="AlphaFoldDB" id="A0A5C6M602"/>
<name>A0A5C6M602_9PLAN</name>
<reference evidence="1 2" key="2">
    <citation type="submission" date="2019-08" db="EMBL/GenBank/DDBJ databases">
        <authorList>
            <person name="Henke P."/>
        </authorList>
    </citation>
    <scope>NUCLEOTIDE SEQUENCE [LARGE SCALE GENOMIC DNA]</scope>
    <source>
        <strain evidence="1">Phe10_nw2017</strain>
    </source>
</reference>
<dbReference type="EMBL" id="SRHE01000217">
    <property type="protein sequence ID" value="TWW09643.1"/>
    <property type="molecule type" value="Genomic_DNA"/>
</dbReference>
<dbReference type="Gene3D" id="2.130.10.30">
    <property type="entry name" value="Regulator of chromosome condensation 1/beta-lactamase-inhibitor protein II"/>
    <property type="match status" value="1"/>
</dbReference>
<organism evidence="1 2">
    <name type="scientific">Planctomyces bekefii</name>
    <dbReference type="NCBI Taxonomy" id="1653850"/>
    <lineage>
        <taxon>Bacteria</taxon>
        <taxon>Pseudomonadati</taxon>
        <taxon>Planctomycetota</taxon>
        <taxon>Planctomycetia</taxon>
        <taxon>Planctomycetales</taxon>
        <taxon>Planctomycetaceae</taxon>
        <taxon>Planctomyces</taxon>
    </lineage>
</organism>
<dbReference type="SUPFAM" id="SSF50985">
    <property type="entry name" value="RCC1/BLIP-II"/>
    <property type="match status" value="1"/>
</dbReference>